<feature type="chain" id="PRO_5046194807" evidence="1">
    <location>
        <begin position="31"/>
        <end position="177"/>
    </location>
</feature>
<dbReference type="InterPro" id="IPR000772">
    <property type="entry name" value="Ricin_B_lectin"/>
</dbReference>
<protein>
    <submittedName>
        <fullName evidence="3">RICIN domain-containing protein</fullName>
    </submittedName>
</protein>
<keyword evidence="4" id="KW-1185">Reference proteome</keyword>
<dbReference type="InterPro" id="IPR006311">
    <property type="entry name" value="TAT_signal"/>
</dbReference>
<comment type="caution">
    <text evidence="3">The sequence shown here is derived from an EMBL/GenBank/DDBJ whole genome shotgun (WGS) entry which is preliminary data.</text>
</comment>
<feature type="domain" description="Ricin B lectin" evidence="2">
    <location>
        <begin position="57"/>
        <end position="153"/>
    </location>
</feature>
<evidence type="ECO:0000256" key="1">
    <source>
        <dbReference type="SAM" id="SignalP"/>
    </source>
</evidence>
<dbReference type="RefSeq" id="WP_226726040.1">
    <property type="nucleotide sequence ID" value="NZ_JAJAUY010000018.1"/>
</dbReference>
<proteinExistence type="predicted"/>
<name>A0ABS8B3N3_9ACTN</name>
<evidence type="ECO:0000313" key="4">
    <source>
        <dbReference type="Proteomes" id="UP001199054"/>
    </source>
</evidence>
<dbReference type="SUPFAM" id="SSF50370">
    <property type="entry name" value="Ricin B-like lectins"/>
    <property type="match status" value="1"/>
</dbReference>
<dbReference type="Pfam" id="PF00652">
    <property type="entry name" value="Ricin_B_lectin"/>
    <property type="match status" value="1"/>
</dbReference>
<accession>A0ABS8B3N3</accession>
<gene>
    <name evidence="3" type="ORF">LG632_07475</name>
</gene>
<dbReference type="PROSITE" id="PS51318">
    <property type="entry name" value="TAT"/>
    <property type="match status" value="1"/>
</dbReference>
<sequence length="177" mass="18939">MKRRTRLVSTAAVLAFGGAVALAGAPTAAAAPGAGSPGASATSLAAPDKCEQRNTYRNAKTGYYLDVQGGGGKGAKIITWHRNGGANQLWCMERAKEGGWYFHPSYNLGLCMDSPEGGWKNPVLWNCKGNANQRFTVRDGLFESRASGRYVTGEWRAGAQVFMSTRPADSGTLAYWR</sequence>
<reference evidence="3 4" key="1">
    <citation type="submission" date="2021-10" db="EMBL/GenBank/DDBJ databases">
        <title>Streptomyces sp. strain SMC 277, a novel streptomycete isolated from soil.</title>
        <authorList>
            <person name="Chanama M."/>
        </authorList>
    </citation>
    <scope>NUCLEOTIDE SEQUENCE [LARGE SCALE GENOMIC DNA]</scope>
    <source>
        <strain evidence="3 4">SMC 277</strain>
    </source>
</reference>
<organism evidence="3 4">
    <name type="scientific">Streptomyces antimicrobicus</name>
    <dbReference type="NCBI Taxonomy" id="2883108"/>
    <lineage>
        <taxon>Bacteria</taxon>
        <taxon>Bacillati</taxon>
        <taxon>Actinomycetota</taxon>
        <taxon>Actinomycetes</taxon>
        <taxon>Kitasatosporales</taxon>
        <taxon>Streptomycetaceae</taxon>
        <taxon>Streptomyces</taxon>
    </lineage>
</organism>
<evidence type="ECO:0000313" key="3">
    <source>
        <dbReference type="EMBL" id="MCB5179228.1"/>
    </source>
</evidence>
<dbReference type="InterPro" id="IPR035992">
    <property type="entry name" value="Ricin_B-like_lectins"/>
</dbReference>
<dbReference type="CDD" id="cd00161">
    <property type="entry name" value="beta-trefoil_Ricin-like"/>
    <property type="match status" value="1"/>
</dbReference>
<keyword evidence="1" id="KW-0732">Signal</keyword>
<feature type="signal peptide" evidence="1">
    <location>
        <begin position="1"/>
        <end position="30"/>
    </location>
</feature>
<evidence type="ECO:0000259" key="2">
    <source>
        <dbReference type="Pfam" id="PF00652"/>
    </source>
</evidence>
<dbReference type="Proteomes" id="UP001199054">
    <property type="component" value="Unassembled WGS sequence"/>
</dbReference>
<dbReference type="Gene3D" id="2.80.10.50">
    <property type="match status" value="2"/>
</dbReference>
<dbReference type="EMBL" id="JAJAUY010000018">
    <property type="protein sequence ID" value="MCB5179228.1"/>
    <property type="molecule type" value="Genomic_DNA"/>
</dbReference>